<evidence type="ECO:0000313" key="2">
    <source>
        <dbReference type="WBParaSite" id="MBELARI_LOCUS11406"/>
    </source>
</evidence>
<protein>
    <submittedName>
        <fullName evidence="2">Uncharacterized protein</fullName>
    </submittedName>
</protein>
<keyword evidence="1" id="KW-1185">Reference proteome</keyword>
<dbReference type="AlphaFoldDB" id="A0AAF3J233"/>
<dbReference type="Proteomes" id="UP000887575">
    <property type="component" value="Unassembled WGS sequence"/>
</dbReference>
<reference evidence="2" key="1">
    <citation type="submission" date="2024-02" db="UniProtKB">
        <authorList>
            <consortium name="WormBaseParasite"/>
        </authorList>
    </citation>
    <scope>IDENTIFICATION</scope>
</reference>
<name>A0AAF3J233_9BILA</name>
<evidence type="ECO:0000313" key="1">
    <source>
        <dbReference type="Proteomes" id="UP000887575"/>
    </source>
</evidence>
<dbReference type="WBParaSite" id="MBELARI_LOCUS11406">
    <property type="protein sequence ID" value="MBELARI_LOCUS11406"/>
    <property type="gene ID" value="MBELARI_LOCUS11406"/>
</dbReference>
<proteinExistence type="predicted"/>
<accession>A0AAF3J233</accession>
<sequence length="139" mass="16313">MLLKERKFEKITLFVTDYLRPLRWFNENSLRTRVVHLDFLESTLDLIEDYFPVGLRCSTLEREFFKEKIGKEIDLTTFELFSAQFNETFTCYVAQSQRGSTAKTEFPDAGGSELMFFGQRSNHSNSAKKKIDVFIVENQ</sequence>
<organism evidence="1 2">
    <name type="scientific">Mesorhabditis belari</name>
    <dbReference type="NCBI Taxonomy" id="2138241"/>
    <lineage>
        <taxon>Eukaryota</taxon>
        <taxon>Metazoa</taxon>
        <taxon>Ecdysozoa</taxon>
        <taxon>Nematoda</taxon>
        <taxon>Chromadorea</taxon>
        <taxon>Rhabditida</taxon>
        <taxon>Rhabditina</taxon>
        <taxon>Rhabditomorpha</taxon>
        <taxon>Rhabditoidea</taxon>
        <taxon>Rhabditidae</taxon>
        <taxon>Mesorhabditinae</taxon>
        <taxon>Mesorhabditis</taxon>
    </lineage>
</organism>